<evidence type="ECO:0000256" key="2">
    <source>
        <dbReference type="SAM" id="SignalP"/>
    </source>
</evidence>
<dbReference type="InterPro" id="IPR028082">
    <property type="entry name" value="Peripla_BP_I"/>
</dbReference>
<comment type="caution">
    <text evidence="3">The sequence shown here is derived from an EMBL/GenBank/DDBJ whole genome shotgun (WGS) entry which is preliminary data.</text>
</comment>
<dbReference type="RefSeq" id="WP_227614340.1">
    <property type="nucleotide sequence ID" value="NZ_JAJEPR010000004.1"/>
</dbReference>
<proteinExistence type="predicted"/>
<feature type="region of interest" description="Disordered" evidence="1">
    <location>
        <begin position="318"/>
        <end position="345"/>
    </location>
</feature>
<dbReference type="SUPFAM" id="SSF53822">
    <property type="entry name" value="Periplasmic binding protein-like I"/>
    <property type="match status" value="1"/>
</dbReference>
<sequence length="345" mass="36488">MKKKLALLLSLGLCVSTMTITASADEEKTYKIGVCQLMEHDALDAAYNGFVEGLKEAGYEEGKNLEIDMNNAQGDQSNCATIAAKLKNDGCDLVFAIATPAAQACANEITDTPILISAVTDPAASGLVDSNEAPGANITGTSDLTPVASQIEMIQKLVPDAKTVGVFYTSSETNSKLQADMAIEAGEKLGYTMETYTVSQSSEIQQVVESMVGKIDALYIPTDNLLASNMPTVSMVANQAKIPTICGESGMVENGGLITNGINYFDLGVLTGKQAAEILEGADPATMPIEYCPEDSYTYTVNEDTAAEIGIEIPEEFLQDSEEVETEASTETAEETETESESAAE</sequence>
<dbReference type="EMBL" id="JAJEPR010000004">
    <property type="protein sequence ID" value="MCC2188878.1"/>
    <property type="molecule type" value="Genomic_DNA"/>
</dbReference>
<dbReference type="CDD" id="cd06325">
    <property type="entry name" value="PBP1_ABC_unchar_transporter"/>
    <property type="match status" value="1"/>
</dbReference>
<gene>
    <name evidence="3" type="ORF">LKD71_03405</name>
</gene>
<dbReference type="Gene3D" id="3.40.50.2300">
    <property type="match status" value="2"/>
</dbReference>
<feature type="signal peptide" evidence="2">
    <location>
        <begin position="1"/>
        <end position="24"/>
    </location>
</feature>
<evidence type="ECO:0000256" key="1">
    <source>
        <dbReference type="SAM" id="MobiDB-lite"/>
    </source>
</evidence>
<reference evidence="3 4" key="1">
    <citation type="submission" date="2021-10" db="EMBL/GenBank/DDBJ databases">
        <title>Anaerobic single-cell dispensing facilitates the cultivation of human gut bacteria.</title>
        <authorList>
            <person name="Afrizal A."/>
        </authorList>
    </citation>
    <scope>NUCLEOTIDE SEQUENCE [LARGE SCALE GENOMIC DNA]</scope>
    <source>
        <strain evidence="3 4">CLA-AA-H277</strain>
    </source>
</reference>
<dbReference type="AlphaFoldDB" id="A0AAE3J522"/>
<dbReference type="PANTHER" id="PTHR35271">
    <property type="entry name" value="ABC TRANSPORTER, SUBSTRATE-BINDING LIPOPROTEIN-RELATED"/>
    <property type="match status" value="1"/>
</dbReference>
<organism evidence="3 4">
    <name type="scientific">Fusicatenibacter faecihominis</name>
    <dbReference type="NCBI Taxonomy" id="2881276"/>
    <lineage>
        <taxon>Bacteria</taxon>
        <taxon>Bacillati</taxon>
        <taxon>Bacillota</taxon>
        <taxon>Clostridia</taxon>
        <taxon>Lachnospirales</taxon>
        <taxon>Lachnospiraceae</taxon>
        <taxon>Fusicatenibacter</taxon>
    </lineage>
</organism>
<keyword evidence="2" id="KW-0732">Signal</keyword>
<dbReference type="Proteomes" id="UP001197875">
    <property type="component" value="Unassembled WGS sequence"/>
</dbReference>
<protein>
    <submittedName>
        <fullName evidence="3">ABC transporter substrate-binding protein</fullName>
    </submittedName>
</protein>
<evidence type="ECO:0000313" key="4">
    <source>
        <dbReference type="Proteomes" id="UP001197875"/>
    </source>
</evidence>
<dbReference type="PANTHER" id="PTHR35271:SF1">
    <property type="entry name" value="ABC TRANSPORTER, SUBSTRATE-BINDING LIPOPROTEIN"/>
    <property type="match status" value="1"/>
</dbReference>
<evidence type="ECO:0000313" key="3">
    <source>
        <dbReference type="EMBL" id="MCC2188878.1"/>
    </source>
</evidence>
<feature type="chain" id="PRO_5041927731" evidence="2">
    <location>
        <begin position="25"/>
        <end position="345"/>
    </location>
</feature>
<name>A0AAE3J522_9FIRM</name>
<keyword evidence="4" id="KW-1185">Reference proteome</keyword>
<accession>A0AAE3J522</accession>
<dbReference type="Pfam" id="PF04392">
    <property type="entry name" value="ABC_sub_bind"/>
    <property type="match status" value="1"/>
</dbReference>
<dbReference type="InterPro" id="IPR007487">
    <property type="entry name" value="ABC_transpt-TYRBP-like"/>
</dbReference>